<dbReference type="Pfam" id="PF26366">
    <property type="entry name" value="DUF8094"/>
    <property type="match status" value="1"/>
</dbReference>
<dbReference type="InterPro" id="IPR058407">
    <property type="entry name" value="DUF8094"/>
</dbReference>
<dbReference type="STRING" id="1428644.BIV57_18810"/>
<evidence type="ECO:0000313" key="3">
    <source>
        <dbReference type="EMBL" id="OIV35971.1"/>
    </source>
</evidence>
<accession>A0A1J7BBD9</accession>
<name>A0A1J7BBD9_9ACTN</name>
<evidence type="ECO:0000256" key="1">
    <source>
        <dbReference type="SAM" id="SignalP"/>
    </source>
</evidence>
<reference evidence="3 4" key="1">
    <citation type="submission" date="2016-10" db="EMBL/GenBank/DDBJ databases">
        <title>Genome sequence of Streptomyces gilvigriseus MUSC 26.</title>
        <authorList>
            <person name="Lee L.-H."/>
            <person name="Ser H.-L."/>
        </authorList>
    </citation>
    <scope>NUCLEOTIDE SEQUENCE [LARGE SCALE GENOMIC DNA]</scope>
    <source>
        <strain evidence="3 4">MUSC 26</strain>
    </source>
</reference>
<comment type="caution">
    <text evidence="3">The sequence shown here is derived from an EMBL/GenBank/DDBJ whole genome shotgun (WGS) entry which is preliminary data.</text>
</comment>
<dbReference type="EMBL" id="MLCF01000121">
    <property type="protein sequence ID" value="OIV35971.1"/>
    <property type="molecule type" value="Genomic_DNA"/>
</dbReference>
<evidence type="ECO:0000313" key="4">
    <source>
        <dbReference type="Proteomes" id="UP000243342"/>
    </source>
</evidence>
<feature type="signal peptide" evidence="1">
    <location>
        <begin position="1"/>
        <end position="28"/>
    </location>
</feature>
<dbReference type="AlphaFoldDB" id="A0A1J7BBD9"/>
<dbReference type="PROSITE" id="PS51257">
    <property type="entry name" value="PROKAR_LIPOPROTEIN"/>
    <property type="match status" value="1"/>
</dbReference>
<keyword evidence="4" id="KW-1185">Reference proteome</keyword>
<evidence type="ECO:0000259" key="2">
    <source>
        <dbReference type="Pfam" id="PF26366"/>
    </source>
</evidence>
<proteinExistence type="predicted"/>
<feature type="chain" id="PRO_5009643105" description="DUF8094 domain-containing protein" evidence="1">
    <location>
        <begin position="29"/>
        <end position="336"/>
    </location>
</feature>
<keyword evidence="1" id="KW-0732">Signal</keyword>
<dbReference type="RefSeq" id="WP_071658079.1">
    <property type="nucleotide sequence ID" value="NZ_MLCF01000121.1"/>
</dbReference>
<feature type="domain" description="DUF8094" evidence="2">
    <location>
        <begin position="41"/>
        <end position="331"/>
    </location>
</feature>
<sequence>MRSHTRTTGLLMAATVLLLSGCTTTRVAHHNPSAEKPAPPAGVVTLAQARQALARYVVVNNAANAKDLAQPLQQIEADPLLAIDEQVDRQVRTYSAKDRKQFEKPFYYTHPHFLIPAKGTATWFAAEVTGSGPAWGTPTQRLLIFDRGHGTTYKITTTVDLASPLPAIATDHHGYARLAPPTATSATSQLAAGIADLYNGSHQAVYGPSPARTWVTRDTQDTAKHLAPYAEATYRDTTTSTPNPRLNTRTYTLATQDGGTLVITQAKVQMSVFTTTPTAYITPGDAETAYTGHHHLDNLTDDYTDETAIDLRPTGTARLLGLDQDLSDAHGNPTQN</sequence>
<gene>
    <name evidence="3" type="ORF">BIV57_18810</name>
</gene>
<dbReference type="OrthoDB" id="4117724at2"/>
<protein>
    <recommendedName>
        <fullName evidence="2">DUF8094 domain-containing protein</fullName>
    </recommendedName>
</protein>
<organism evidence="3 4">
    <name type="scientific">Mangrovactinospora gilvigrisea</name>
    <dbReference type="NCBI Taxonomy" id="1428644"/>
    <lineage>
        <taxon>Bacteria</taxon>
        <taxon>Bacillati</taxon>
        <taxon>Actinomycetota</taxon>
        <taxon>Actinomycetes</taxon>
        <taxon>Kitasatosporales</taxon>
        <taxon>Streptomycetaceae</taxon>
        <taxon>Mangrovactinospora</taxon>
    </lineage>
</organism>
<dbReference type="Proteomes" id="UP000243342">
    <property type="component" value="Unassembled WGS sequence"/>
</dbReference>